<evidence type="ECO:0000313" key="3">
    <source>
        <dbReference type="Proteomes" id="UP000199181"/>
    </source>
</evidence>
<feature type="region of interest" description="Disordered" evidence="1">
    <location>
        <begin position="137"/>
        <end position="157"/>
    </location>
</feature>
<dbReference type="AlphaFoldDB" id="A0A1I0KBV2"/>
<accession>A0A1I0KBV2</accession>
<dbReference type="EMBL" id="FOIJ01000010">
    <property type="protein sequence ID" value="SEU21469.1"/>
    <property type="molecule type" value="Genomic_DNA"/>
</dbReference>
<evidence type="ECO:0008006" key="4">
    <source>
        <dbReference type="Google" id="ProtNLM"/>
    </source>
</evidence>
<dbReference type="SUPFAM" id="SSF48452">
    <property type="entry name" value="TPR-like"/>
    <property type="match status" value="1"/>
</dbReference>
<keyword evidence="3" id="KW-1185">Reference proteome</keyword>
<proteinExistence type="predicted"/>
<evidence type="ECO:0000256" key="1">
    <source>
        <dbReference type="SAM" id="MobiDB-lite"/>
    </source>
</evidence>
<feature type="region of interest" description="Disordered" evidence="1">
    <location>
        <begin position="183"/>
        <end position="207"/>
    </location>
</feature>
<organism evidence="2 3">
    <name type="scientific">Stigmatella erecta</name>
    <dbReference type="NCBI Taxonomy" id="83460"/>
    <lineage>
        <taxon>Bacteria</taxon>
        <taxon>Pseudomonadati</taxon>
        <taxon>Myxococcota</taxon>
        <taxon>Myxococcia</taxon>
        <taxon>Myxococcales</taxon>
        <taxon>Cystobacterineae</taxon>
        <taxon>Archangiaceae</taxon>
        <taxon>Stigmatella</taxon>
    </lineage>
</organism>
<dbReference type="InterPro" id="IPR011990">
    <property type="entry name" value="TPR-like_helical_dom_sf"/>
</dbReference>
<reference evidence="3" key="1">
    <citation type="submission" date="2016-10" db="EMBL/GenBank/DDBJ databases">
        <authorList>
            <person name="Varghese N."/>
            <person name="Submissions S."/>
        </authorList>
    </citation>
    <scope>NUCLEOTIDE SEQUENCE [LARGE SCALE GENOMIC DNA]</scope>
    <source>
        <strain evidence="3">DSM 16858</strain>
    </source>
</reference>
<name>A0A1I0KBV2_9BACT</name>
<dbReference type="RefSeq" id="WP_093522807.1">
    <property type="nucleotide sequence ID" value="NZ_FOIJ01000010.1"/>
</dbReference>
<dbReference type="Gene3D" id="1.25.40.10">
    <property type="entry name" value="Tetratricopeptide repeat domain"/>
    <property type="match status" value="1"/>
</dbReference>
<evidence type="ECO:0000313" key="2">
    <source>
        <dbReference type="EMBL" id="SEU21469.1"/>
    </source>
</evidence>
<gene>
    <name evidence="2" type="ORF">SAMN05443639_1107</name>
</gene>
<dbReference type="Proteomes" id="UP000199181">
    <property type="component" value="Unassembled WGS sequence"/>
</dbReference>
<sequence>MGLRELKEVAHEQFVRGRFAQCAQTYGQVLRLAPKDPNMRVRHAEACRRAGDRLQAIASYRAAAELLLELGCESRARGALKAALELDPKDPLLLADIAALAPQGVMSDLERASLDFCEADGPPVLPSLEATVGFSTPSQRNARTQAPAPAAKEKLPALPPLQRALPMPSLTPPPAPPVLRAVPESLPPVPRAQPGFSPEDVTPTMTSSPLELPVLAPMEVPALEPTPPEALRPPGIQPLVPLPSPGPAPRPRAPRPAMEVRRLSPTTLAFRLSPQDSWVLVRARTPLDMHMVADLETFRPDSHEFTLDITVDSQEEDASHAAP</sequence>
<protein>
    <recommendedName>
        <fullName evidence="4">Tetratricopeptide repeat-containing protein</fullName>
    </recommendedName>
</protein>